<dbReference type="PANTHER" id="PTHR13822">
    <property type="entry name" value="ATP SYNTHASE DELTA/EPSILON CHAIN"/>
    <property type="match status" value="1"/>
</dbReference>
<sequence>MAETLYSGDAAFVSVPGVEGSLGVYPGHTPLLTKVREGFVQVRQLDGGQTRVYVAGGFIEVMPHAVTVLADVAVRTEELDATRAREAASAASPLARELARPDYAAVHAELIDDISLRRLRRE</sequence>
<keyword evidence="9" id="KW-1003">Cell membrane</keyword>
<keyword evidence="9" id="KW-0375">Hydrogen ion transport</keyword>
<keyword evidence="8 9" id="KW-0066">ATP synthesis</keyword>
<evidence type="ECO:0000256" key="1">
    <source>
        <dbReference type="ARBA" id="ARBA00003543"/>
    </source>
</evidence>
<dbReference type="Gene3D" id="2.60.15.10">
    <property type="entry name" value="F0F1 ATP synthase delta/epsilon subunit, N-terminal"/>
    <property type="match status" value="1"/>
</dbReference>
<comment type="similarity">
    <text evidence="3 9 10">Belongs to the ATPase epsilon chain family.</text>
</comment>
<organism evidence="12 13">
    <name type="scientific">Verticiella sediminum</name>
    <dbReference type="NCBI Taxonomy" id="1247510"/>
    <lineage>
        <taxon>Bacteria</taxon>
        <taxon>Pseudomonadati</taxon>
        <taxon>Pseudomonadota</taxon>
        <taxon>Betaproteobacteria</taxon>
        <taxon>Burkholderiales</taxon>
        <taxon>Alcaligenaceae</taxon>
        <taxon>Verticiella</taxon>
    </lineage>
</organism>
<dbReference type="GO" id="GO:0012505">
    <property type="term" value="C:endomembrane system"/>
    <property type="evidence" value="ECO:0007669"/>
    <property type="project" value="UniProtKB-SubCell"/>
</dbReference>
<protein>
    <recommendedName>
        <fullName evidence="9">ATP synthase epsilon chain</fullName>
    </recommendedName>
    <alternativeName>
        <fullName evidence="9">ATP synthase F1 sector epsilon subunit</fullName>
    </alternativeName>
    <alternativeName>
        <fullName evidence="9">F-ATPase epsilon subunit</fullName>
    </alternativeName>
</protein>
<keyword evidence="6 9" id="KW-0472">Membrane</keyword>
<dbReference type="AlphaFoldDB" id="A0A556A8G3"/>
<dbReference type="Proteomes" id="UP000318405">
    <property type="component" value="Unassembled WGS sequence"/>
</dbReference>
<comment type="subunit">
    <text evidence="9 10">F-type ATPases have 2 components, CF(1) - the catalytic core - and CF(0) - the membrane proton channel. CF(1) has five subunits: alpha(3), beta(3), gamma(1), delta(1), epsilon(1). CF(0) has three main subunits: a, b and c.</text>
</comment>
<proteinExistence type="inferred from homology"/>
<dbReference type="GO" id="GO:0045259">
    <property type="term" value="C:proton-transporting ATP synthase complex"/>
    <property type="evidence" value="ECO:0007669"/>
    <property type="project" value="UniProtKB-KW"/>
</dbReference>
<evidence type="ECO:0000256" key="2">
    <source>
        <dbReference type="ARBA" id="ARBA00004184"/>
    </source>
</evidence>
<evidence type="ECO:0000256" key="4">
    <source>
        <dbReference type="ARBA" id="ARBA00022448"/>
    </source>
</evidence>
<comment type="function">
    <text evidence="1 9">Produces ATP from ADP in the presence of a proton gradient across the membrane.</text>
</comment>
<dbReference type="Pfam" id="PF02823">
    <property type="entry name" value="ATP-synt_DE_N"/>
    <property type="match status" value="1"/>
</dbReference>
<feature type="domain" description="ATP synthase F1 complex delta/epsilon subunit N-terminal" evidence="11">
    <location>
        <begin position="3"/>
        <end position="73"/>
    </location>
</feature>
<reference evidence="12 13" key="1">
    <citation type="submission" date="2019-07" db="EMBL/GenBank/DDBJ databases">
        <title>Qingshengfaniella alkalisoli gen. nov., sp. nov., isolated from saline soil.</title>
        <authorList>
            <person name="Xu L."/>
            <person name="Huang X.-X."/>
            <person name="Sun J.-Q."/>
        </authorList>
    </citation>
    <scope>NUCLEOTIDE SEQUENCE [LARGE SCALE GENOMIC DNA]</scope>
    <source>
        <strain evidence="12 13">DSM 27279</strain>
    </source>
</reference>
<evidence type="ECO:0000259" key="11">
    <source>
        <dbReference type="Pfam" id="PF02823"/>
    </source>
</evidence>
<evidence type="ECO:0000256" key="10">
    <source>
        <dbReference type="RuleBase" id="RU003656"/>
    </source>
</evidence>
<dbReference type="GO" id="GO:0005524">
    <property type="term" value="F:ATP binding"/>
    <property type="evidence" value="ECO:0007669"/>
    <property type="project" value="UniProtKB-UniRule"/>
</dbReference>
<dbReference type="NCBIfam" id="TIGR01216">
    <property type="entry name" value="ATP_synt_epsi"/>
    <property type="match status" value="1"/>
</dbReference>
<dbReference type="GO" id="GO:0005886">
    <property type="term" value="C:plasma membrane"/>
    <property type="evidence" value="ECO:0007669"/>
    <property type="project" value="UniProtKB-SubCell"/>
</dbReference>
<accession>A0A556A8G3</accession>
<keyword evidence="13" id="KW-1185">Reference proteome</keyword>
<evidence type="ECO:0000313" key="13">
    <source>
        <dbReference type="Proteomes" id="UP000318405"/>
    </source>
</evidence>
<keyword evidence="4 9" id="KW-0813">Transport</keyword>
<comment type="subcellular location">
    <subcellularLocation>
        <location evidence="9">Cell membrane</location>
        <topology evidence="9">Peripheral membrane protein</topology>
    </subcellularLocation>
    <subcellularLocation>
        <location evidence="2">Endomembrane system</location>
        <topology evidence="2">Peripheral membrane protein</topology>
    </subcellularLocation>
</comment>
<dbReference type="InterPro" id="IPR001469">
    <property type="entry name" value="ATP_synth_F1_dsu/esu"/>
</dbReference>
<name>A0A556A8G3_9BURK</name>
<dbReference type="GO" id="GO:0046933">
    <property type="term" value="F:proton-transporting ATP synthase activity, rotational mechanism"/>
    <property type="evidence" value="ECO:0007669"/>
    <property type="project" value="UniProtKB-UniRule"/>
</dbReference>
<dbReference type="HAMAP" id="MF_00530">
    <property type="entry name" value="ATP_synth_epsil_bac"/>
    <property type="match status" value="1"/>
</dbReference>
<dbReference type="InterPro" id="IPR036771">
    <property type="entry name" value="ATPsynth_dsu/esu_N"/>
</dbReference>
<keyword evidence="5 9" id="KW-0406">Ion transport</keyword>
<dbReference type="OrthoDB" id="9791445at2"/>
<dbReference type="EMBL" id="VLTJ01000042">
    <property type="protein sequence ID" value="TSH89171.1"/>
    <property type="molecule type" value="Genomic_DNA"/>
</dbReference>
<dbReference type="SUPFAM" id="SSF51344">
    <property type="entry name" value="Epsilon subunit of F1F0-ATP synthase N-terminal domain"/>
    <property type="match status" value="1"/>
</dbReference>
<keyword evidence="7 9" id="KW-0139">CF(1)</keyword>
<evidence type="ECO:0000256" key="9">
    <source>
        <dbReference type="HAMAP-Rule" id="MF_00530"/>
    </source>
</evidence>
<evidence type="ECO:0000256" key="6">
    <source>
        <dbReference type="ARBA" id="ARBA00023136"/>
    </source>
</evidence>
<evidence type="ECO:0000256" key="5">
    <source>
        <dbReference type="ARBA" id="ARBA00023065"/>
    </source>
</evidence>
<comment type="caution">
    <text evidence="12">The sequence shown here is derived from an EMBL/GenBank/DDBJ whole genome shotgun (WGS) entry which is preliminary data.</text>
</comment>
<evidence type="ECO:0000256" key="7">
    <source>
        <dbReference type="ARBA" id="ARBA00023196"/>
    </source>
</evidence>
<dbReference type="PANTHER" id="PTHR13822:SF10">
    <property type="entry name" value="ATP SYNTHASE EPSILON CHAIN, CHLOROPLASTIC"/>
    <property type="match status" value="1"/>
</dbReference>
<evidence type="ECO:0000313" key="12">
    <source>
        <dbReference type="EMBL" id="TSH89171.1"/>
    </source>
</evidence>
<dbReference type="InterPro" id="IPR020546">
    <property type="entry name" value="ATP_synth_F1_dsu/esu_N"/>
</dbReference>
<evidence type="ECO:0000256" key="8">
    <source>
        <dbReference type="ARBA" id="ARBA00023310"/>
    </source>
</evidence>
<gene>
    <name evidence="9 12" type="primary">atpC</name>
    <name evidence="12" type="ORF">FOZ76_26000</name>
</gene>
<evidence type="ECO:0000256" key="3">
    <source>
        <dbReference type="ARBA" id="ARBA00005712"/>
    </source>
</evidence>
<dbReference type="CDD" id="cd12152">
    <property type="entry name" value="F1-ATPase_delta"/>
    <property type="match status" value="1"/>
</dbReference>